<protein>
    <submittedName>
        <fullName evidence="4">MerR family transcriptional regulator</fullName>
    </submittedName>
</protein>
<evidence type="ECO:0000259" key="3">
    <source>
        <dbReference type="PROSITE" id="PS50937"/>
    </source>
</evidence>
<name>A0A9D1HZ21_9FIRM</name>
<dbReference type="InterPro" id="IPR000551">
    <property type="entry name" value="MerR-type_HTH_dom"/>
</dbReference>
<dbReference type="PANTHER" id="PTHR30204">
    <property type="entry name" value="REDOX-CYCLING DRUG-SENSING TRANSCRIPTIONAL ACTIVATOR SOXR"/>
    <property type="match status" value="1"/>
</dbReference>
<dbReference type="PANTHER" id="PTHR30204:SF96">
    <property type="entry name" value="CHROMOSOME-ANCHORING PROTEIN RACA"/>
    <property type="match status" value="1"/>
</dbReference>
<dbReference type="SUPFAM" id="SSF46955">
    <property type="entry name" value="Putative DNA-binding domain"/>
    <property type="match status" value="1"/>
</dbReference>
<dbReference type="GO" id="GO:0003677">
    <property type="term" value="F:DNA binding"/>
    <property type="evidence" value="ECO:0007669"/>
    <property type="project" value="UniProtKB-KW"/>
</dbReference>
<dbReference type="GO" id="GO:0003700">
    <property type="term" value="F:DNA-binding transcription factor activity"/>
    <property type="evidence" value="ECO:0007669"/>
    <property type="project" value="InterPro"/>
</dbReference>
<keyword evidence="2" id="KW-0175">Coiled coil</keyword>
<dbReference type="InterPro" id="IPR009061">
    <property type="entry name" value="DNA-bd_dom_put_sf"/>
</dbReference>
<gene>
    <name evidence="4" type="ORF">IAC50_02475</name>
</gene>
<dbReference type="SMART" id="SM00422">
    <property type="entry name" value="HTH_MERR"/>
    <property type="match status" value="1"/>
</dbReference>
<reference evidence="4" key="1">
    <citation type="submission" date="2020-10" db="EMBL/GenBank/DDBJ databases">
        <authorList>
            <person name="Gilroy R."/>
        </authorList>
    </citation>
    <scope>NUCLEOTIDE SEQUENCE</scope>
    <source>
        <strain evidence="4">ChiHcec3-6078</strain>
    </source>
</reference>
<sequence>MKIGEFAEKYGLNISTVRYYMDKALLTPGRRNNQYVFSRACMDDMEKILKYKEFGLSLEEIELLFFLEKTSNFKDDTVLDIMSQLLSGKRDQLTSERDKLSAAIERLDEELEKFSEAKRSDATAASYGFPFSFIPYLYCPDCRRPLSLESADISGGKILSGTLHCQCGYRASIEKGVILCEGAAEDTPFKSFKNMETVTGIIDQFSGCYRMLIARTYLWIYHQILEAKEPRNVMTGPFPFNFILRYCRRFSPSVTYVIVDPSLKKISKIQQYLEDCDSQTVFMAGNVSRLPLCRECIDIYIDDFSMTNSIFTYNRSLYSYIAPLIKKGGLAVGIFAGYNEAPKSLNNFKADNPDFLPEKMNLGRIKADLEENAMTLTDRKIIGRTTGSEKHFYHNVPGEQITVLGYRAVKQQSSSHQLQNQRIKYTP</sequence>
<keyword evidence="1" id="KW-0238">DNA-binding</keyword>
<dbReference type="Proteomes" id="UP000824090">
    <property type="component" value="Unassembled WGS sequence"/>
</dbReference>
<dbReference type="InterPro" id="IPR029063">
    <property type="entry name" value="SAM-dependent_MTases_sf"/>
</dbReference>
<evidence type="ECO:0000313" key="4">
    <source>
        <dbReference type="EMBL" id="HIU25351.1"/>
    </source>
</evidence>
<dbReference type="Pfam" id="PF13411">
    <property type="entry name" value="MerR_1"/>
    <property type="match status" value="1"/>
</dbReference>
<evidence type="ECO:0000256" key="1">
    <source>
        <dbReference type="ARBA" id="ARBA00023125"/>
    </source>
</evidence>
<dbReference type="Gene3D" id="1.10.1660.10">
    <property type="match status" value="1"/>
</dbReference>
<evidence type="ECO:0000313" key="5">
    <source>
        <dbReference type="Proteomes" id="UP000824090"/>
    </source>
</evidence>
<dbReference type="PROSITE" id="PS50937">
    <property type="entry name" value="HTH_MERR_2"/>
    <property type="match status" value="1"/>
</dbReference>
<evidence type="ECO:0000256" key="2">
    <source>
        <dbReference type="SAM" id="Coils"/>
    </source>
</evidence>
<organism evidence="4 5">
    <name type="scientific">Candidatus Allocopromorpha excrementigallinarum</name>
    <dbReference type="NCBI Taxonomy" id="2840742"/>
    <lineage>
        <taxon>Bacteria</taxon>
        <taxon>Bacillati</taxon>
        <taxon>Bacillota</taxon>
        <taxon>Clostridia</taxon>
        <taxon>Eubacteriales</taxon>
        <taxon>Eubacteriaceae</taxon>
        <taxon>Eubacteriaceae incertae sedis</taxon>
        <taxon>Candidatus Allocopromorpha</taxon>
    </lineage>
</organism>
<feature type="coiled-coil region" evidence="2">
    <location>
        <begin position="90"/>
        <end position="117"/>
    </location>
</feature>
<dbReference type="AlphaFoldDB" id="A0A9D1HZ21"/>
<dbReference type="SUPFAM" id="SSF53335">
    <property type="entry name" value="S-adenosyl-L-methionine-dependent methyltransferases"/>
    <property type="match status" value="1"/>
</dbReference>
<accession>A0A9D1HZ21</accession>
<proteinExistence type="predicted"/>
<comment type="caution">
    <text evidence="4">The sequence shown here is derived from an EMBL/GenBank/DDBJ whole genome shotgun (WGS) entry which is preliminary data.</text>
</comment>
<dbReference type="InterPro" id="IPR047057">
    <property type="entry name" value="MerR_fam"/>
</dbReference>
<reference evidence="4" key="2">
    <citation type="journal article" date="2021" name="PeerJ">
        <title>Extensive microbial diversity within the chicken gut microbiome revealed by metagenomics and culture.</title>
        <authorList>
            <person name="Gilroy R."/>
            <person name="Ravi A."/>
            <person name="Getino M."/>
            <person name="Pursley I."/>
            <person name="Horton D.L."/>
            <person name="Alikhan N.F."/>
            <person name="Baker D."/>
            <person name="Gharbi K."/>
            <person name="Hall N."/>
            <person name="Watson M."/>
            <person name="Adriaenssens E.M."/>
            <person name="Foster-Nyarko E."/>
            <person name="Jarju S."/>
            <person name="Secka A."/>
            <person name="Antonio M."/>
            <person name="Oren A."/>
            <person name="Chaudhuri R.R."/>
            <person name="La Ragione R."/>
            <person name="Hildebrand F."/>
            <person name="Pallen M.J."/>
        </authorList>
    </citation>
    <scope>NUCLEOTIDE SEQUENCE</scope>
    <source>
        <strain evidence="4">ChiHcec3-6078</strain>
    </source>
</reference>
<dbReference type="EMBL" id="DVMP01000048">
    <property type="protein sequence ID" value="HIU25351.1"/>
    <property type="molecule type" value="Genomic_DNA"/>
</dbReference>
<feature type="domain" description="HTH merR-type" evidence="3">
    <location>
        <begin position="1"/>
        <end position="67"/>
    </location>
</feature>